<gene>
    <name evidence="1" type="ORF">EZE20_05920</name>
</gene>
<evidence type="ECO:0000313" key="1">
    <source>
        <dbReference type="EMBL" id="TDB67483.1"/>
    </source>
</evidence>
<sequence length="762" mass="86178">MLSFLGFQRVMAQMLDDRNLYDIWLAAEKHIDAGRFDNAKLLLEGRPNVPEFQQKLKTTKILHTHFQAGERFFKAKNYKEALAQYSKYRSIERDIHVAIFDTRIETCLKQLERIQTRKLDDVTRVVAGFEWAYKGEKQLSVLDTAAASKSFAKARQLGGSRNSTLREQYQEGLQAVKSLRVWGERYTVAKTGNDPDKTLDLLKEYRLASRYIIGGLESEIKKMEEKSTVAPEVRIMDLANKCQITDLIYLIQTNKAAFADSDEMLMLINEFMQMENDINSFKRGPGNYEFIKSGYESLIRKGTQVPKIGLQLGACAQKQFAEYLIELAQISEKAGDQNNLQTRYQEAIKYLVQTKQIAPPQMLPQVEESLSRLAGKLTCDEIRADFKKWADTAQMELANCRVVQAKKAWDEGLATLIGCEANSSKFLEPYRPLANQLAARYLTDSLYTSYNTQAQKAMDALRCEDAKELFQKMVALDVCNVAIRDSAYAKNILRIAACERTSCFTGNSENAAQSIKNKEWKQAYVLYKSAYECGNFAQKERISEILLAIECDAYPEKCSGRGPKLSVEPTARLLANKPKYTEEGVGKATGYGYFTSAGLQLTFLSYESPLDFVLGVEYFRTEYQSLQIIQSKEYTSSEFDISGAAMHVAVKVHKPNANASKFRPYLKGGVELLMPMSYARIDLENVSNSTNNRLLLKKQSLNALGGVGVEIQRKKFGFFVEATLGYNFSGLYNSNFITSSGSKGITESYFRMAGIRTGIRFW</sequence>
<name>A0A4R4KI10_9BACT</name>
<organism evidence="1 2">
    <name type="scientific">Arundinibacter roseus</name>
    <dbReference type="NCBI Taxonomy" id="2070510"/>
    <lineage>
        <taxon>Bacteria</taxon>
        <taxon>Pseudomonadati</taxon>
        <taxon>Bacteroidota</taxon>
        <taxon>Cytophagia</taxon>
        <taxon>Cytophagales</taxon>
        <taxon>Spirosomataceae</taxon>
        <taxon>Arundinibacter</taxon>
    </lineage>
</organism>
<dbReference type="Proteomes" id="UP000295706">
    <property type="component" value="Unassembled WGS sequence"/>
</dbReference>
<accession>A0A4R4KI10</accession>
<dbReference type="AlphaFoldDB" id="A0A4R4KI10"/>
<dbReference type="OrthoDB" id="905452at2"/>
<proteinExistence type="predicted"/>
<dbReference type="RefSeq" id="WP_132115508.1">
    <property type="nucleotide sequence ID" value="NZ_SMJU01000003.1"/>
</dbReference>
<dbReference type="EMBL" id="SMJU01000003">
    <property type="protein sequence ID" value="TDB67483.1"/>
    <property type="molecule type" value="Genomic_DNA"/>
</dbReference>
<comment type="caution">
    <text evidence="1">The sequence shown here is derived from an EMBL/GenBank/DDBJ whole genome shotgun (WGS) entry which is preliminary data.</text>
</comment>
<protein>
    <submittedName>
        <fullName evidence="1">Uncharacterized protein</fullName>
    </submittedName>
</protein>
<evidence type="ECO:0000313" key="2">
    <source>
        <dbReference type="Proteomes" id="UP000295706"/>
    </source>
</evidence>
<reference evidence="1 2" key="1">
    <citation type="submission" date="2019-02" db="EMBL/GenBank/DDBJ databases">
        <title>Arundinibacter roseus gen. nov., sp. nov., a new member of the family Cytophagaceae.</title>
        <authorList>
            <person name="Szuroczki S."/>
            <person name="Khayer B."/>
            <person name="Sproer C."/>
            <person name="Toumi M."/>
            <person name="Szabo A."/>
            <person name="Felfoldi T."/>
            <person name="Schumann P."/>
            <person name="Toth E."/>
        </authorList>
    </citation>
    <scope>NUCLEOTIDE SEQUENCE [LARGE SCALE GENOMIC DNA]</scope>
    <source>
        <strain evidence="1 2">DMA-k-7a</strain>
    </source>
</reference>
<keyword evidence="2" id="KW-1185">Reference proteome</keyword>